<accession>E4TJ38</accession>
<dbReference type="EMBL" id="CP002347">
    <property type="protein sequence ID" value="ADR18074.1"/>
    <property type="molecule type" value="Genomic_DNA"/>
</dbReference>
<organism evidence="2 3">
    <name type="scientific">Calditerrivibrio nitroreducens (strain DSM 19672 / NBRC 101217 / Yu37-1)</name>
    <dbReference type="NCBI Taxonomy" id="768670"/>
    <lineage>
        <taxon>Bacteria</taxon>
        <taxon>Pseudomonadati</taxon>
        <taxon>Deferribacterota</taxon>
        <taxon>Deferribacteres</taxon>
        <taxon>Deferribacterales</taxon>
        <taxon>Calditerrivibrionaceae</taxon>
    </lineage>
</organism>
<dbReference type="Proteomes" id="UP000007039">
    <property type="component" value="Chromosome"/>
</dbReference>
<keyword evidence="1" id="KW-1133">Transmembrane helix</keyword>
<protein>
    <recommendedName>
        <fullName evidence="4">Prepilin-type N-terminal cleavage/methylation domain-containing protein</fullName>
    </recommendedName>
</protein>
<evidence type="ECO:0000256" key="1">
    <source>
        <dbReference type="SAM" id="Phobius"/>
    </source>
</evidence>
<reference key="1">
    <citation type="submission" date="2010-11" db="EMBL/GenBank/DDBJ databases">
        <title>The complete genome of chromosome of Calditerrivibrio nitroreducens DSM 19672.</title>
        <authorList>
            <consortium name="US DOE Joint Genome Institute (JGI-PGF)"/>
            <person name="Lucas S."/>
            <person name="Copeland A."/>
            <person name="Lapidus A."/>
            <person name="Bruce D."/>
            <person name="Goodwin L."/>
            <person name="Pitluck S."/>
            <person name="Kyrpides N."/>
            <person name="Mavromatis K."/>
            <person name="Ivanova N."/>
            <person name="Mikhailova N."/>
            <person name="Zeytun A."/>
            <person name="Brettin T."/>
            <person name="Detter J.C."/>
            <person name="Tapia R."/>
            <person name="Han C."/>
            <person name="Land M."/>
            <person name="Hauser L."/>
            <person name="Markowitz V."/>
            <person name="Cheng J.-F."/>
            <person name="Hugenholtz P."/>
            <person name="Woyke T."/>
            <person name="Wu D."/>
            <person name="Spring S."/>
            <person name="Schroeder M."/>
            <person name="Brambilla E."/>
            <person name="Klenk H.-P."/>
            <person name="Eisen J.A."/>
        </authorList>
    </citation>
    <scope>NUCLEOTIDE SEQUENCE [LARGE SCALE GENOMIC DNA]</scope>
    <source>
        <strain>DSM 19672</strain>
    </source>
</reference>
<keyword evidence="3" id="KW-1185">Reference proteome</keyword>
<dbReference type="SUPFAM" id="SSF54523">
    <property type="entry name" value="Pili subunits"/>
    <property type="match status" value="1"/>
</dbReference>
<evidence type="ECO:0000313" key="2">
    <source>
        <dbReference type="EMBL" id="ADR18074.1"/>
    </source>
</evidence>
<proteinExistence type="predicted"/>
<dbReference type="KEGG" id="cni:Calni_0161"/>
<name>E4TJ38_CALNY</name>
<dbReference type="NCBIfam" id="TIGR02532">
    <property type="entry name" value="IV_pilin_GFxxxE"/>
    <property type="match status" value="1"/>
</dbReference>
<dbReference type="STRING" id="768670.Calni_0161"/>
<dbReference type="Gene3D" id="3.30.700.10">
    <property type="entry name" value="Glycoprotein, Type 4 Pilin"/>
    <property type="match status" value="1"/>
</dbReference>
<dbReference type="HOGENOM" id="CLU_135534_1_0_0"/>
<dbReference type="InterPro" id="IPR012902">
    <property type="entry name" value="N_methyl_site"/>
</dbReference>
<feature type="transmembrane region" description="Helical" evidence="1">
    <location>
        <begin position="7"/>
        <end position="31"/>
    </location>
</feature>
<reference evidence="2 3" key="2">
    <citation type="journal article" date="2011" name="Stand. Genomic Sci.">
        <title>Complete genome sequence of Calditerrivibrio nitroreducens type strain (Yu37-1).</title>
        <authorList>
            <person name="Pitluck S."/>
            <person name="Sikorski J."/>
            <person name="Zeytun A."/>
            <person name="Lapidus A."/>
            <person name="Nolan M."/>
            <person name="Lucas S."/>
            <person name="Hammon N."/>
            <person name="Deshpande S."/>
            <person name="Cheng J.F."/>
            <person name="Tapia R."/>
            <person name="Han C."/>
            <person name="Goodwin L."/>
            <person name="Liolios K."/>
            <person name="Pagani I."/>
            <person name="Ivanova N."/>
            <person name="Mavromatis K."/>
            <person name="Pati A."/>
            <person name="Chen A."/>
            <person name="Palaniappan K."/>
            <person name="Hauser L."/>
            <person name="Chang Y.J."/>
            <person name="Jeffries C.D."/>
            <person name="Detter J.C."/>
            <person name="Brambilla E."/>
            <person name="Djao O.D."/>
            <person name="Rohde M."/>
            <person name="Spring S."/>
            <person name="Goker M."/>
            <person name="Woyke T."/>
            <person name="Bristow J."/>
            <person name="Eisen J.A."/>
            <person name="Markowitz V."/>
            <person name="Hugenholtz P."/>
            <person name="Kyrpides N.C."/>
            <person name="Klenk H.P."/>
            <person name="Land M."/>
        </authorList>
    </citation>
    <scope>NUCLEOTIDE SEQUENCE [LARGE SCALE GENOMIC DNA]</scope>
    <source>
        <strain evidence="3">DSM 19672 / NBRC 101217 / Yu37-1</strain>
    </source>
</reference>
<gene>
    <name evidence="2" type="ordered locus">Calni_0161</name>
</gene>
<evidence type="ECO:0000313" key="3">
    <source>
        <dbReference type="Proteomes" id="UP000007039"/>
    </source>
</evidence>
<dbReference type="PROSITE" id="PS00409">
    <property type="entry name" value="PROKAR_NTER_METHYL"/>
    <property type="match status" value="1"/>
</dbReference>
<dbReference type="AlphaFoldDB" id="E4TJ38"/>
<dbReference type="eggNOG" id="COG4969">
    <property type="taxonomic scope" value="Bacteria"/>
</dbReference>
<sequence precursor="true">MMINKKGLTLIELMVTISILVILLGIGIYSYNKYSIGRDVENDTYKIYSFIGRVRTQAFTEKTDYYVRLKDSFTLLMDNDSDNANILEELKLKKSFSSTRNEYHFNKNGFILDNGSIKSDVAADVQYNCVKIEGSVYLGKQDSGGNCVAK</sequence>
<keyword evidence="1" id="KW-0472">Membrane</keyword>
<keyword evidence="1" id="KW-0812">Transmembrane</keyword>
<evidence type="ECO:0008006" key="4">
    <source>
        <dbReference type="Google" id="ProtNLM"/>
    </source>
</evidence>
<dbReference type="InterPro" id="IPR045584">
    <property type="entry name" value="Pilin-like"/>
</dbReference>
<dbReference type="Pfam" id="PF07963">
    <property type="entry name" value="N_methyl"/>
    <property type="match status" value="1"/>
</dbReference>